<proteinExistence type="predicted"/>
<evidence type="ECO:0000259" key="1">
    <source>
        <dbReference type="Pfam" id="PF01494"/>
    </source>
</evidence>
<feature type="domain" description="FAD-binding" evidence="1">
    <location>
        <begin position="7"/>
        <end position="113"/>
    </location>
</feature>
<dbReference type="PANTHER" id="PTHR42685:SF22">
    <property type="entry name" value="CONDITIONED MEDIUM FACTOR RECEPTOR 1"/>
    <property type="match status" value="1"/>
</dbReference>
<dbReference type="GO" id="GO:0071949">
    <property type="term" value="F:FAD binding"/>
    <property type="evidence" value="ECO:0007669"/>
    <property type="project" value="InterPro"/>
</dbReference>
<keyword evidence="3" id="KW-1185">Reference proteome</keyword>
<dbReference type="Gene3D" id="3.50.50.60">
    <property type="entry name" value="FAD/NAD(P)-binding domain"/>
    <property type="match status" value="2"/>
</dbReference>
<dbReference type="PRINTS" id="PR00368">
    <property type="entry name" value="FADPNR"/>
</dbReference>
<gene>
    <name evidence="2" type="ORF">GCM10011380_30000</name>
</gene>
<comment type="caution">
    <text evidence="2">The sequence shown here is derived from an EMBL/GenBank/DDBJ whole genome shotgun (WGS) entry which is preliminary data.</text>
</comment>
<dbReference type="RefSeq" id="WP_188659587.1">
    <property type="nucleotide sequence ID" value="NZ_BMIH01000004.1"/>
</dbReference>
<dbReference type="AlphaFoldDB" id="A0A916TB08"/>
<evidence type="ECO:0000313" key="2">
    <source>
        <dbReference type="EMBL" id="GGB38599.1"/>
    </source>
</evidence>
<evidence type="ECO:0000313" key="3">
    <source>
        <dbReference type="Proteomes" id="UP000623067"/>
    </source>
</evidence>
<organism evidence="2 3">
    <name type="scientific">Sphingomonas metalli</name>
    <dbReference type="NCBI Taxonomy" id="1779358"/>
    <lineage>
        <taxon>Bacteria</taxon>
        <taxon>Pseudomonadati</taxon>
        <taxon>Pseudomonadota</taxon>
        <taxon>Alphaproteobacteria</taxon>
        <taxon>Sphingomonadales</taxon>
        <taxon>Sphingomonadaceae</taxon>
        <taxon>Sphingomonas</taxon>
    </lineage>
</organism>
<dbReference type="InterPro" id="IPR050407">
    <property type="entry name" value="Geranylgeranyl_reductase"/>
</dbReference>
<reference evidence="2" key="1">
    <citation type="journal article" date="2014" name="Int. J. Syst. Evol. Microbiol.">
        <title>Complete genome sequence of Corynebacterium casei LMG S-19264T (=DSM 44701T), isolated from a smear-ripened cheese.</title>
        <authorList>
            <consortium name="US DOE Joint Genome Institute (JGI-PGF)"/>
            <person name="Walter F."/>
            <person name="Albersmeier A."/>
            <person name="Kalinowski J."/>
            <person name="Ruckert C."/>
        </authorList>
    </citation>
    <scope>NUCLEOTIDE SEQUENCE</scope>
    <source>
        <strain evidence="2">CGMCC 1.15330</strain>
    </source>
</reference>
<dbReference type="InterPro" id="IPR002938">
    <property type="entry name" value="FAD-bd"/>
</dbReference>
<dbReference type="Proteomes" id="UP000623067">
    <property type="component" value="Unassembled WGS sequence"/>
</dbReference>
<accession>A0A916TB08</accession>
<reference evidence="2" key="2">
    <citation type="submission" date="2020-09" db="EMBL/GenBank/DDBJ databases">
        <authorList>
            <person name="Sun Q."/>
            <person name="Zhou Y."/>
        </authorList>
    </citation>
    <scope>NUCLEOTIDE SEQUENCE</scope>
    <source>
        <strain evidence="2">CGMCC 1.15330</strain>
    </source>
</reference>
<dbReference type="PANTHER" id="PTHR42685">
    <property type="entry name" value="GERANYLGERANYL DIPHOSPHATE REDUCTASE"/>
    <property type="match status" value="1"/>
</dbReference>
<sequence length="365" mass="38190">MRHHQPLILGGGPAGAAAAIALARAGHRPLLLERTRETGDALCGGFLSWRSLAALARLGIEPDTLNRRRIDRVRLFAGERMVESPLPRPALAVSRRTLDAALLAKVDRVERGVAARTAEAGAVRLADGAMLHPAALFLATGKHDLRGLARPEAARGADPVLGLRVRLPASAALDRLVGDTIELHCFARGYAGVARQEDGSVNLCMAVHRSRLDAAGTPAALLALLGTESPALGKRLAHMADAPAIDAIANVPYGWRQRAGTPGLFRLGDQAAVIPSLAGEGMGIALASGVAAAAAFVQGGPTAADRYQRRFARAAARPMAVAGLCWRLSERPAAARWLAVMPPALIQVIAGLTRIGHASVQRRSS</sequence>
<dbReference type="SUPFAM" id="SSF51905">
    <property type="entry name" value="FAD/NAD(P)-binding domain"/>
    <property type="match status" value="1"/>
</dbReference>
<dbReference type="InterPro" id="IPR036188">
    <property type="entry name" value="FAD/NAD-bd_sf"/>
</dbReference>
<name>A0A916TB08_9SPHN</name>
<dbReference type="Pfam" id="PF01494">
    <property type="entry name" value="FAD_binding_3"/>
    <property type="match status" value="1"/>
</dbReference>
<dbReference type="EMBL" id="BMIH01000004">
    <property type="protein sequence ID" value="GGB38599.1"/>
    <property type="molecule type" value="Genomic_DNA"/>
</dbReference>
<protein>
    <recommendedName>
        <fullName evidence="1">FAD-binding domain-containing protein</fullName>
    </recommendedName>
</protein>